<name>A0ABP8W7A2_9MICO</name>
<protein>
    <recommendedName>
        <fullName evidence="3">SUKH-4 immunity protein of toxin-antitoxin system</fullName>
    </recommendedName>
</protein>
<accession>A0ABP8W7A2</accession>
<reference evidence="2" key="1">
    <citation type="journal article" date="2019" name="Int. J. Syst. Evol. Microbiol.">
        <title>The Global Catalogue of Microorganisms (GCM) 10K type strain sequencing project: providing services to taxonomists for standard genome sequencing and annotation.</title>
        <authorList>
            <consortium name="The Broad Institute Genomics Platform"/>
            <consortium name="The Broad Institute Genome Sequencing Center for Infectious Disease"/>
            <person name="Wu L."/>
            <person name="Ma J."/>
        </authorList>
    </citation>
    <scope>NUCLEOTIDE SEQUENCE [LARGE SCALE GENOMIC DNA]</scope>
    <source>
        <strain evidence="2">JCM 18956</strain>
    </source>
</reference>
<organism evidence="1 2">
    <name type="scientific">Frondihabitans cladoniiphilus</name>
    <dbReference type="NCBI Taxonomy" id="715785"/>
    <lineage>
        <taxon>Bacteria</taxon>
        <taxon>Bacillati</taxon>
        <taxon>Actinomycetota</taxon>
        <taxon>Actinomycetes</taxon>
        <taxon>Micrococcales</taxon>
        <taxon>Microbacteriaceae</taxon>
        <taxon>Frondihabitans</taxon>
    </lineage>
</organism>
<evidence type="ECO:0000313" key="2">
    <source>
        <dbReference type="Proteomes" id="UP001501295"/>
    </source>
</evidence>
<evidence type="ECO:0000313" key="1">
    <source>
        <dbReference type="EMBL" id="GAA4680975.1"/>
    </source>
</evidence>
<keyword evidence="2" id="KW-1185">Reference proteome</keyword>
<gene>
    <name evidence="1" type="ORF">GCM10025780_27890</name>
</gene>
<sequence>MTDMSLRLPTKRFQAVFDLGPKTAATAPPDTGLGHPLLFGDWDDETEQSSLAVEFASGQIHLDTVDGGIDYHFHRGTGEDTDRSPWTPKQTEPILTWASLLLTEFHNRMPDLLEDVEEAAAWHEEGYDLYVCEVEEPARLDLITVDIEGELLTLPWLGSGHVDHDHIEGDNHPIALLWSASEASAPDVPIAEARLDPATEQPVTNALPGVDWTAVGMPADEVLAWLEGIYLNHHVLPDAAGTILTAVLERMGGLSFAE</sequence>
<dbReference type="EMBL" id="BAABLM010000005">
    <property type="protein sequence ID" value="GAA4680975.1"/>
    <property type="molecule type" value="Genomic_DNA"/>
</dbReference>
<proteinExistence type="predicted"/>
<comment type="caution">
    <text evidence="1">The sequence shown here is derived from an EMBL/GenBank/DDBJ whole genome shotgun (WGS) entry which is preliminary data.</text>
</comment>
<evidence type="ECO:0008006" key="3">
    <source>
        <dbReference type="Google" id="ProtNLM"/>
    </source>
</evidence>
<dbReference type="Proteomes" id="UP001501295">
    <property type="component" value="Unassembled WGS sequence"/>
</dbReference>